<dbReference type="PROSITE" id="PS50157">
    <property type="entry name" value="ZINC_FINGER_C2H2_2"/>
    <property type="match status" value="1"/>
</dbReference>
<keyword evidence="4" id="KW-1185">Reference proteome</keyword>
<keyword evidence="1" id="KW-0479">Metal-binding</keyword>
<proteinExistence type="predicted"/>
<dbReference type="PANTHER" id="PTHR46353:SF23">
    <property type="entry name" value="C2H2 ZINC FINGER-CONTAINING PROTEIN-RELATED"/>
    <property type="match status" value="1"/>
</dbReference>
<dbReference type="GO" id="GO:0003700">
    <property type="term" value="F:DNA-binding transcription factor activity"/>
    <property type="evidence" value="ECO:0007669"/>
    <property type="project" value="TreeGrafter"/>
</dbReference>
<dbReference type="GO" id="GO:0009736">
    <property type="term" value="P:cytokinin-activated signaling pathway"/>
    <property type="evidence" value="ECO:0007669"/>
    <property type="project" value="TreeGrafter"/>
</dbReference>
<evidence type="ECO:0000256" key="1">
    <source>
        <dbReference type="PROSITE-ProRule" id="PRU00042"/>
    </source>
</evidence>
<dbReference type="Proteomes" id="UP000734854">
    <property type="component" value="Unassembled WGS sequence"/>
</dbReference>
<gene>
    <name evidence="3" type="ORF">ZIOFF_069110</name>
</gene>
<dbReference type="GO" id="GO:0005634">
    <property type="term" value="C:nucleus"/>
    <property type="evidence" value="ECO:0007669"/>
    <property type="project" value="TreeGrafter"/>
</dbReference>
<dbReference type="GO" id="GO:0009740">
    <property type="term" value="P:gibberellic acid mediated signaling pathway"/>
    <property type="evidence" value="ECO:0007669"/>
    <property type="project" value="TreeGrafter"/>
</dbReference>
<keyword evidence="1" id="KW-0862">Zinc</keyword>
<dbReference type="GO" id="GO:0000976">
    <property type="term" value="F:transcription cis-regulatory region binding"/>
    <property type="evidence" value="ECO:0007669"/>
    <property type="project" value="TreeGrafter"/>
</dbReference>
<dbReference type="GO" id="GO:0010090">
    <property type="term" value="P:trichome morphogenesis"/>
    <property type="evidence" value="ECO:0007669"/>
    <property type="project" value="InterPro"/>
</dbReference>
<dbReference type="InterPro" id="IPR044299">
    <property type="entry name" value="GIS3/ZFP5/ZFP6"/>
</dbReference>
<organism evidence="3 4">
    <name type="scientific">Zingiber officinale</name>
    <name type="common">Ginger</name>
    <name type="synonym">Amomum zingiber</name>
    <dbReference type="NCBI Taxonomy" id="94328"/>
    <lineage>
        <taxon>Eukaryota</taxon>
        <taxon>Viridiplantae</taxon>
        <taxon>Streptophyta</taxon>
        <taxon>Embryophyta</taxon>
        <taxon>Tracheophyta</taxon>
        <taxon>Spermatophyta</taxon>
        <taxon>Magnoliopsida</taxon>
        <taxon>Liliopsida</taxon>
        <taxon>Zingiberales</taxon>
        <taxon>Zingiberaceae</taxon>
        <taxon>Zingiber</taxon>
    </lineage>
</organism>
<accession>A0A8J5EUZ7</accession>
<keyword evidence="1" id="KW-0863">Zinc-finger</keyword>
<evidence type="ECO:0000259" key="2">
    <source>
        <dbReference type="PROSITE" id="PS50157"/>
    </source>
</evidence>
<dbReference type="InterPro" id="IPR013087">
    <property type="entry name" value="Znf_C2H2_type"/>
</dbReference>
<dbReference type="OrthoDB" id="772256at2759"/>
<dbReference type="PROSITE" id="PS00028">
    <property type="entry name" value="ZINC_FINGER_C2H2_1"/>
    <property type="match status" value="1"/>
</dbReference>
<evidence type="ECO:0000313" key="3">
    <source>
        <dbReference type="EMBL" id="KAG6471664.1"/>
    </source>
</evidence>
<dbReference type="AlphaFoldDB" id="A0A8J5EUZ7"/>
<sequence>MNMEEKAATSPRIRLFGIHVSENDSVSGEASSPTSAASSERRKYECQYCCREFANSQALGGHQNAHKKERQHLKRLQLRQQHLSASGRRSPHAAGNYYCQSIAAREAFAPPPPQHFLAPQPVGPSANWAYYANCPTSPVHHLSRGCLVPRSSPANRGGRLYRDGRSIEGSATFAALTPEEEAAEEAYGLNLRLSLAPAGS</sequence>
<comment type="caution">
    <text evidence="3">The sequence shown here is derived from an EMBL/GenBank/DDBJ whole genome shotgun (WGS) entry which is preliminary data.</text>
</comment>
<dbReference type="EMBL" id="JACMSC010000020">
    <property type="protein sequence ID" value="KAG6471664.1"/>
    <property type="molecule type" value="Genomic_DNA"/>
</dbReference>
<name>A0A8J5EUZ7_ZINOF</name>
<feature type="domain" description="C2H2-type" evidence="2">
    <location>
        <begin position="44"/>
        <end position="71"/>
    </location>
</feature>
<protein>
    <recommendedName>
        <fullName evidence="2">C2H2-type domain-containing protein</fullName>
    </recommendedName>
</protein>
<evidence type="ECO:0000313" key="4">
    <source>
        <dbReference type="Proteomes" id="UP000734854"/>
    </source>
</evidence>
<dbReference type="PANTHER" id="PTHR46353">
    <property type="entry name" value="ZINC FINGER PROTEIN 5"/>
    <property type="match status" value="1"/>
</dbReference>
<reference evidence="3 4" key="1">
    <citation type="submission" date="2020-08" db="EMBL/GenBank/DDBJ databases">
        <title>Plant Genome Project.</title>
        <authorList>
            <person name="Zhang R.-G."/>
        </authorList>
    </citation>
    <scope>NUCLEOTIDE SEQUENCE [LARGE SCALE GENOMIC DNA]</scope>
    <source>
        <tissue evidence="3">Rhizome</tissue>
    </source>
</reference>
<dbReference type="GO" id="GO:0008270">
    <property type="term" value="F:zinc ion binding"/>
    <property type="evidence" value="ECO:0007669"/>
    <property type="project" value="UniProtKB-KW"/>
</dbReference>